<organism evidence="1">
    <name type="scientific">Agrobacterium albertimagni</name>
    <dbReference type="NCBI Taxonomy" id="147266"/>
    <lineage>
        <taxon>Bacteria</taxon>
        <taxon>Pseudomonadati</taxon>
        <taxon>Pseudomonadota</taxon>
        <taxon>Alphaproteobacteria</taxon>
        <taxon>Hyphomicrobiales</taxon>
        <taxon>Rhizobiaceae</taxon>
        <taxon>Rhizobium/Agrobacterium group</taxon>
        <taxon>Agrobacterium</taxon>
    </lineage>
</organism>
<accession>A0A7C1NY16</accession>
<sequence>MRLILLSLAGIGVGGFHIALSENVKPKRQASGKMLLLTGTLTPEMTGDTKKQQKKLMKSAGRRGDLLSIEWN</sequence>
<name>A0A7C1NY16_9HYPH</name>
<gene>
    <name evidence="1" type="ORF">ENP70_20005</name>
</gene>
<evidence type="ECO:0000313" key="1">
    <source>
        <dbReference type="EMBL" id="HEB45911.1"/>
    </source>
</evidence>
<reference evidence="1" key="1">
    <citation type="journal article" date="2020" name="mSystems">
        <title>Genome- and Community-Level Interaction Insights into Carbon Utilization and Element Cycling Functions of Hydrothermarchaeota in Hydrothermal Sediment.</title>
        <authorList>
            <person name="Zhou Z."/>
            <person name="Liu Y."/>
            <person name="Xu W."/>
            <person name="Pan J."/>
            <person name="Luo Z.H."/>
            <person name="Li M."/>
        </authorList>
    </citation>
    <scope>NUCLEOTIDE SEQUENCE [LARGE SCALE GENOMIC DNA]</scope>
    <source>
        <strain evidence="1">SpSt-243</strain>
    </source>
</reference>
<comment type="caution">
    <text evidence="1">The sequence shown here is derived from an EMBL/GenBank/DDBJ whole genome shotgun (WGS) entry which is preliminary data.</text>
</comment>
<dbReference type="AlphaFoldDB" id="A0A7C1NY16"/>
<dbReference type="EMBL" id="DSKI01001030">
    <property type="protein sequence ID" value="HEB45911.1"/>
    <property type="molecule type" value="Genomic_DNA"/>
</dbReference>
<protein>
    <submittedName>
        <fullName evidence="1">Uncharacterized protein</fullName>
    </submittedName>
</protein>
<proteinExistence type="predicted"/>